<organism evidence="6 7">
    <name type="scientific">Planosporangium flavigriseum</name>
    <dbReference type="NCBI Taxonomy" id="373681"/>
    <lineage>
        <taxon>Bacteria</taxon>
        <taxon>Bacillati</taxon>
        <taxon>Actinomycetota</taxon>
        <taxon>Actinomycetes</taxon>
        <taxon>Micromonosporales</taxon>
        <taxon>Micromonosporaceae</taxon>
        <taxon>Planosporangium</taxon>
    </lineage>
</organism>
<evidence type="ECO:0000313" key="7">
    <source>
        <dbReference type="Proteomes" id="UP000653674"/>
    </source>
</evidence>
<sequence length="277" mass="28857">MTSNRERQQRAAARARLEHEMTLRAEAAQRRRRLQASIGAGAAVLVLIVGVVLIVTLTGNDKKRDNTAAPASSASATPTNCQWNPSAKTGQPANPAAKDVGTPPATGEPRTGTQTMTITTNVGVVTAQIDTAKAPCTAASFTHLAGKKFFDNTPCHRLTTQGIYVLQCGDPSGTGTGGPAYQFANENLPTDKRPAYPAGTIAMANSGPDTNGSQFFIVYKDTELQPDYTVFGKVTQGLDVVQKVAEGGVDDTNGPGDGGPKTKVTIQSLTMGAPAQS</sequence>
<dbReference type="PANTHER" id="PTHR45625">
    <property type="entry name" value="PEPTIDYL-PROLYL CIS-TRANS ISOMERASE-RELATED"/>
    <property type="match status" value="1"/>
</dbReference>
<comment type="catalytic activity">
    <reaction evidence="2">
        <text>[protein]-peptidylproline (omega=180) = [protein]-peptidylproline (omega=0)</text>
        <dbReference type="Rhea" id="RHEA:16237"/>
        <dbReference type="Rhea" id="RHEA-COMP:10747"/>
        <dbReference type="Rhea" id="RHEA-COMP:10748"/>
        <dbReference type="ChEBI" id="CHEBI:83833"/>
        <dbReference type="ChEBI" id="CHEBI:83834"/>
        <dbReference type="EC" id="5.2.1.8"/>
    </reaction>
</comment>
<dbReference type="SUPFAM" id="SSF50891">
    <property type="entry name" value="Cyclophilin-like"/>
    <property type="match status" value="1"/>
</dbReference>
<proteinExistence type="inferred from homology"/>
<dbReference type="AlphaFoldDB" id="A0A8J3LVS4"/>
<dbReference type="InterPro" id="IPR044666">
    <property type="entry name" value="Cyclophilin_A-like"/>
</dbReference>
<comment type="similarity">
    <text evidence="2">Belongs to the cyclophilin-type PPIase family.</text>
</comment>
<feature type="domain" description="PPIase cyclophilin-type" evidence="5">
    <location>
        <begin position="120"/>
        <end position="271"/>
    </location>
</feature>
<evidence type="ECO:0000259" key="5">
    <source>
        <dbReference type="PROSITE" id="PS50072"/>
    </source>
</evidence>
<keyword evidence="4" id="KW-0812">Transmembrane</keyword>
<feature type="compositionally biased region" description="Low complexity" evidence="3">
    <location>
        <begin position="67"/>
        <end position="79"/>
    </location>
</feature>
<dbReference type="GO" id="GO:0003755">
    <property type="term" value="F:peptidyl-prolyl cis-trans isomerase activity"/>
    <property type="evidence" value="ECO:0007669"/>
    <property type="project" value="UniProtKB-UniRule"/>
</dbReference>
<protein>
    <recommendedName>
        <fullName evidence="2">Peptidyl-prolyl cis-trans isomerase</fullName>
        <shortName evidence="2">PPIase</shortName>
        <ecNumber evidence="2">5.2.1.8</ecNumber>
    </recommendedName>
</protein>
<keyword evidence="4" id="KW-1133">Transmembrane helix</keyword>
<keyword evidence="7" id="KW-1185">Reference proteome</keyword>
<keyword evidence="2" id="KW-0697">Rotamase</keyword>
<dbReference type="InterPro" id="IPR002130">
    <property type="entry name" value="Cyclophilin-type_PPIase_dom"/>
</dbReference>
<evidence type="ECO:0000256" key="4">
    <source>
        <dbReference type="SAM" id="Phobius"/>
    </source>
</evidence>
<comment type="function">
    <text evidence="1 2">PPIases accelerate the folding of proteins. It catalyzes the cis-trans isomerization of proline imidic peptide bonds in oligopeptides.</text>
</comment>
<feature type="compositionally biased region" description="Polar residues" evidence="3">
    <location>
        <begin position="80"/>
        <end position="92"/>
    </location>
</feature>
<evidence type="ECO:0000313" key="6">
    <source>
        <dbReference type="EMBL" id="GIG74739.1"/>
    </source>
</evidence>
<feature type="region of interest" description="Disordered" evidence="3">
    <location>
        <begin position="62"/>
        <end position="116"/>
    </location>
</feature>
<keyword evidence="2 6" id="KW-0413">Isomerase</keyword>
<dbReference type="EMBL" id="BONU01000021">
    <property type="protein sequence ID" value="GIG74739.1"/>
    <property type="molecule type" value="Genomic_DNA"/>
</dbReference>
<dbReference type="PROSITE" id="PS50072">
    <property type="entry name" value="CSA_PPIASE_2"/>
    <property type="match status" value="1"/>
</dbReference>
<evidence type="ECO:0000256" key="2">
    <source>
        <dbReference type="RuleBase" id="RU363019"/>
    </source>
</evidence>
<name>A0A8J3LVS4_9ACTN</name>
<dbReference type="Pfam" id="PF00160">
    <property type="entry name" value="Pro_isomerase"/>
    <property type="match status" value="1"/>
</dbReference>
<evidence type="ECO:0000256" key="3">
    <source>
        <dbReference type="SAM" id="MobiDB-lite"/>
    </source>
</evidence>
<dbReference type="CDD" id="cd00317">
    <property type="entry name" value="cyclophilin"/>
    <property type="match status" value="1"/>
</dbReference>
<accession>A0A8J3LVS4</accession>
<dbReference type="PRINTS" id="PR00153">
    <property type="entry name" value="CSAPPISMRASE"/>
</dbReference>
<dbReference type="Gene3D" id="2.40.100.10">
    <property type="entry name" value="Cyclophilin-like"/>
    <property type="match status" value="1"/>
</dbReference>
<dbReference type="InterPro" id="IPR029000">
    <property type="entry name" value="Cyclophilin-like_dom_sf"/>
</dbReference>
<dbReference type="PANTHER" id="PTHR45625:SF3">
    <property type="entry name" value="PEPTIDYL-PROLYL CIS-TRANS ISOMERASE B-RELATED"/>
    <property type="match status" value="1"/>
</dbReference>
<gene>
    <name evidence="6" type="primary">ppiB_2</name>
    <name evidence="6" type="ORF">Pfl04_31430</name>
</gene>
<evidence type="ECO:0000256" key="1">
    <source>
        <dbReference type="ARBA" id="ARBA00002388"/>
    </source>
</evidence>
<keyword evidence="4" id="KW-0472">Membrane</keyword>
<feature type="transmembrane region" description="Helical" evidence="4">
    <location>
        <begin position="38"/>
        <end position="57"/>
    </location>
</feature>
<reference evidence="6" key="1">
    <citation type="submission" date="2021-01" db="EMBL/GenBank/DDBJ databases">
        <title>Whole genome shotgun sequence of Planosporangium flavigriseum NBRC 105377.</title>
        <authorList>
            <person name="Komaki H."/>
            <person name="Tamura T."/>
        </authorList>
    </citation>
    <scope>NUCLEOTIDE SEQUENCE</scope>
    <source>
        <strain evidence="6">NBRC 105377</strain>
    </source>
</reference>
<comment type="caution">
    <text evidence="6">The sequence shown here is derived from an EMBL/GenBank/DDBJ whole genome shotgun (WGS) entry which is preliminary data.</text>
</comment>
<dbReference type="EC" id="5.2.1.8" evidence="2"/>
<dbReference type="Proteomes" id="UP000653674">
    <property type="component" value="Unassembled WGS sequence"/>
</dbReference>